<dbReference type="PROSITE" id="PS00028">
    <property type="entry name" value="ZINC_FINGER_C2H2_1"/>
    <property type="match status" value="1"/>
</dbReference>
<feature type="compositionally biased region" description="Low complexity" evidence="2">
    <location>
        <begin position="81"/>
        <end position="132"/>
    </location>
</feature>
<dbReference type="Proteomes" id="UP000242146">
    <property type="component" value="Unassembled WGS sequence"/>
</dbReference>
<evidence type="ECO:0000313" key="5">
    <source>
        <dbReference type="Proteomes" id="UP000242146"/>
    </source>
</evidence>
<name>A0A1X2GHG1_9FUNG</name>
<dbReference type="GO" id="GO:0008270">
    <property type="term" value="F:zinc ion binding"/>
    <property type="evidence" value="ECO:0007669"/>
    <property type="project" value="UniProtKB-KW"/>
</dbReference>
<evidence type="ECO:0000256" key="1">
    <source>
        <dbReference type="PROSITE-ProRule" id="PRU00042"/>
    </source>
</evidence>
<comment type="caution">
    <text evidence="4">The sequence shown here is derived from an EMBL/GenBank/DDBJ whole genome shotgun (WGS) entry which is preliminary data.</text>
</comment>
<organism evidence="4 5">
    <name type="scientific">Hesseltinella vesiculosa</name>
    <dbReference type="NCBI Taxonomy" id="101127"/>
    <lineage>
        <taxon>Eukaryota</taxon>
        <taxon>Fungi</taxon>
        <taxon>Fungi incertae sedis</taxon>
        <taxon>Mucoromycota</taxon>
        <taxon>Mucoromycotina</taxon>
        <taxon>Mucoromycetes</taxon>
        <taxon>Mucorales</taxon>
        <taxon>Cunninghamellaceae</taxon>
        <taxon>Hesseltinella</taxon>
    </lineage>
</organism>
<dbReference type="AlphaFoldDB" id="A0A1X2GHG1"/>
<feature type="region of interest" description="Disordered" evidence="2">
    <location>
        <begin position="13"/>
        <end position="50"/>
    </location>
</feature>
<feature type="compositionally biased region" description="Basic and acidic residues" evidence="2">
    <location>
        <begin position="38"/>
        <end position="50"/>
    </location>
</feature>
<feature type="region of interest" description="Disordered" evidence="2">
    <location>
        <begin position="263"/>
        <end position="341"/>
    </location>
</feature>
<proteinExistence type="predicted"/>
<gene>
    <name evidence="4" type="ORF">DM01DRAFT_1383388</name>
</gene>
<dbReference type="PROSITE" id="PS50157">
    <property type="entry name" value="ZINC_FINGER_C2H2_2"/>
    <property type="match status" value="1"/>
</dbReference>
<keyword evidence="1" id="KW-0863">Zinc-finger</keyword>
<accession>A0A1X2GHG1</accession>
<feature type="compositionally biased region" description="Acidic residues" evidence="2">
    <location>
        <begin position="295"/>
        <end position="328"/>
    </location>
</feature>
<evidence type="ECO:0000259" key="3">
    <source>
        <dbReference type="PROSITE" id="PS50157"/>
    </source>
</evidence>
<keyword evidence="1" id="KW-0862">Zinc</keyword>
<sequence length="355" mass="39677">MASSLTFQLRQQVAEFDKKHQPTQLPSPPNSSCDDDVTEKVVEPQQERRDSLHTHFSALTLQALSVPANFTIDHASIKQSLQQWQQQRQHTPNPSSSPVPSSSNLLPIPIHASASNSVRRSSQSHFPTSPSSVAAATGGLTVRHHRRPSTLLDPSRKRTDSPSLKAASSLPTSQYRCDDCGKAYKSPSCLAKHRWEHSEEWELTSKLLLTKHQQVQMLEAAAILVSMDQKKPDSPVPSSLPTHMKQEATVQYIEPDTIVTMHHNEADDEDEDVDILDEDDDKDMSDPNPHRFQPDDDDDDEEEEEESINIDDDDDDDLMMDMDQDDPQSSDHQPIYPIIRGASHAKLPASFSLGS</sequence>
<feature type="compositionally biased region" description="Acidic residues" evidence="2">
    <location>
        <begin position="266"/>
        <end position="283"/>
    </location>
</feature>
<reference evidence="4 5" key="1">
    <citation type="submission" date="2016-07" db="EMBL/GenBank/DDBJ databases">
        <title>Pervasive Adenine N6-methylation of Active Genes in Fungi.</title>
        <authorList>
            <consortium name="DOE Joint Genome Institute"/>
            <person name="Mondo S.J."/>
            <person name="Dannebaum R.O."/>
            <person name="Kuo R.C."/>
            <person name="Labutti K."/>
            <person name="Haridas S."/>
            <person name="Kuo A."/>
            <person name="Salamov A."/>
            <person name="Ahrendt S.R."/>
            <person name="Lipzen A."/>
            <person name="Sullivan W."/>
            <person name="Andreopoulos W.B."/>
            <person name="Clum A."/>
            <person name="Lindquist E."/>
            <person name="Daum C."/>
            <person name="Ramamoorthy G.K."/>
            <person name="Gryganskyi A."/>
            <person name="Culley D."/>
            <person name="Magnuson J.K."/>
            <person name="James T.Y."/>
            <person name="O'Malley M.A."/>
            <person name="Stajich J.E."/>
            <person name="Spatafora J.W."/>
            <person name="Visel A."/>
            <person name="Grigoriev I.V."/>
        </authorList>
    </citation>
    <scope>NUCLEOTIDE SEQUENCE [LARGE SCALE GENOMIC DNA]</scope>
    <source>
        <strain evidence="4 5">NRRL 3301</strain>
    </source>
</reference>
<dbReference type="EMBL" id="MCGT01000014">
    <property type="protein sequence ID" value="ORX53978.1"/>
    <property type="molecule type" value="Genomic_DNA"/>
</dbReference>
<dbReference type="InterPro" id="IPR036236">
    <property type="entry name" value="Znf_C2H2_sf"/>
</dbReference>
<dbReference type="OrthoDB" id="2152896at2759"/>
<dbReference type="SUPFAM" id="SSF57667">
    <property type="entry name" value="beta-beta-alpha zinc fingers"/>
    <property type="match status" value="1"/>
</dbReference>
<feature type="compositionally biased region" description="Basic and acidic residues" evidence="2">
    <location>
        <begin position="284"/>
        <end position="294"/>
    </location>
</feature>
<protein>
    <recommendedName>
        <fullName evidence="3">C2H2-type domain-containing protein</fullName>
    </recommendedName>
</protein>
<evidence type="ECO:0000313" key="4">
    <source>
        <dbReference type="EMBL" id="ORX53978.1"/>
    </source>
</evidence>
<feature type="domain" description="C2H2-type" evidence="3">
    <location>
        <begin position="175"/>
        <end position="202"/>
    </location>
</feature>
<dbReference type="InterPro" id="IPR013087">
    <property type="entry name" value="Znf_C2H2_type"/>
</dbReference>
<evidence type="ECO:0000256" key="2">
    <source>
        <dbReference type="SAM" id="MobiDB-lite"/>
    </source>
</evidence>
<keyword evidence="1" id="KW-0479">Metal-binding</keyword>
<keyword evidence="5" id="KW-1185">Reference proteome</keyword>
<feature type="region of interest" description="Disordered" evidence="2">
    <location>
        <begin position="81"/>
        <end position="173"/>
    </location>
</feature>